<dbReference type="InterPro" id="IPR028171">
    <property type="entry name" value="Codanin-1_C"/>
</dbReference>
<feature type="domain" description="Codanin-1 C-terminal" evidence="2">
    <location>
        <begin position="847"/>
        <end position="973"/>
    </location>
</feature>
<dbReference type="GO" id="GO:0005634">
    <property type="term" value="C:nucleus"/>
    <property type="evidence" value="ECO:0007669"/>
    <property type="project" value="TreeGrafter"/>
</dbReference>
<dbReference type="InterPro" id="IPR040031">
    <property type="entry name" value="Codanin-1"/>
</dbReference>
<evidence type="ECO:0000313" key="3">
    <source>
        <dbReference type="EnsemblMetazoa" id="SCAU012643-PA"/>
    </source>
</evidence>
<evidence type="ECO:0000313" key="4">
    <source>
        <dbReference type="Proteomes" id="UP000095300"/>
    </source>
</evidence>
<gene>
    <name evidence="3" type="primary">106090949</name>
</gene>
<dbReference type="EnsemblMetazoa" id="SCAU012643-RA">
    <property type="protein sequence ID" value="SCAU012643-PA"/>
    <property type="gene ID" value="SCAU012643"/>
</dbReference>
<accession>A0A1I8Q040</accession>
<feature type="region of interest" description="Disordered" evidence="1">
    <location>
        <begin position="64"/>
        <end position="86"/>
    </location>
</feature>
<feature type="compositionally biased region" description="Low complexity" evidence="1">
    <location>
        <begin position="201"/>
        <end position="212"/>
    </location>
</feature>
<feature type="compositionally biased region" description="Polar residues" evidence="1">
    <location>
        <begin position="65"/>
        <end position="86"/>
    </location>
</feature>
<dbReference type="Pfam" id="PF15296">
    <property type="entry name" value="Codanin-1_C"/>
    <property type="match status" value="1"/>
</dbReference>
<dbReference type="PANTHER" id="PTHR28678">
    <property type="entry name" value="CODANIN-1"/>
    <property type="match status" value="1"/>
</dbReference>
<dbReference type="OrthoDB" id="6018565at2759"/>
<evidence type="ECO:0000259" key="2">
    <source>
        <dbReference type="Pfam" id="PF15296"/>
    </source>
</evidence>
<dbReference type="Proteomes" id="UP000095300">
    <property type="component" value="Unassembled WGS sequence"/>
</dbReference>
<dbReference type="STRING" id="35570.A0A1I8Q040"/>
<evidence type="ECO:0000256" key="1">
    <source>
        <dbReference type="SAM" id="MobiDB-lite"/>
    </source>
</evidence>
<feature type="region of interest" description="Disordered" evidence="1">
    <location>
        <begin position="1283"/>
        <end position="1302"/>
    </location>
</feature>
<reference evidence="3" key="1">
    <citation type="submission" date="2020-05" db="UniProtKB">
        <authorList>
            <consortium name="EnsemblMetazoa"/>
        </authorList>
    </citation>
    <scope>IDENTIFICATION</scope>
    <source>
        <strain evidence="3">USDA</strain>
    </source>
</reference>
<keyword evidence="4" id="KW-1185">Reference proteome</keyword>
<dbReference type="KEGG" id="scac:106090949"/>
<dbReference type="GO" id="GO:0006325">
    <property type="term" value="P:chromatin organization"/>
    <property type="evidence" value="ECO:0007669"/>
    <property type="project" value="TreeGrafter"/>
</dbReference>
<sequence length="1320" mass="149385">MALKAEEKLKVILEYDKDHKERPKFRAWFLKQFEKVKANDGYDSLEEFALYFLNALRQHTESHLKVSSGNDTPKCQTPVKTQRSNVNNEDAGATKHVVPQHLQILSTPNQSLRNDVSQASMGDWTSNSQARLSTSVDRSGTSQRNLTSTPVRRNVSGNSKRLSTTPGSANKSGTSLCLGDFLVMNTTSGSHNRSHNKKKNTSGTTATTPQTTNEKPKKRVQPISISKKVENAVGQNSVFAGESSFSHENNILKISHTEIEDEEQCSIWAARKILKSKASEIARELVVSPSLASVPAAVVATSTPSKRRESLTMDEVVLDFEHLAGKNIIQRLADIYVVLIDTHLTTNFLNELSFLLNLLNASPTSAQTSLAEAFKTLELHETENASLKYLEDARHAVYFALQCLNEQKLRLGSLDAKTLKVIFSNENFAYLEEGVRCYLLETYQKKQQMLSENPMHETSICFESKPCNNVYFQQDQDSRQNFTSHQEFAKFRAQRDLFCKCLQMWETNHLNPNWKFSVEVTPKIREIFHQSEHCVNMAHFAKLFVSQLLLSASSATSPEEIGLDMDMQKLSKLTQRLIAPSQFSVDYQFPRAQAFFRDFILKARSLAFAEQLKMELYSQLILLNDSSFDHINITMAETEADNHDDSLLAEMGNEQVAVRPEILNSMLILAKFLGFTISLPFVCNAGPGHVMPSGVEKKQLRLRALTQPNFDLHLVLQEGIEQGKLLITIPWMAQYICMLDSISLQLEIYTKVLDLLFALYWFLGSDGGASNTILPSTSKFIITSCLGWLFDSQQFLIDQYYQYRSVASLEGHGNELEYVKSKLTKAQDDNDDDGRGEKNSSKEFMLNPLLESLLPVACPFLAEFRVSIMPAKYAQTKYASRSGRYRHITTRVAELSPTTPTPTPREGELSVDSPAANSKAIQNNLIQAFRKSQNSSTRQIIIFCSERVYKCVVKDGQLKILLPAKSHADSQVNKITSSCYHTVYREIEAIYGSARQTAISQWNEEIPKMLEKRISNCLDSLLPEETPDILKRTYLMMIKKDAQHKVSQWFYANLIKDNYFCIDLDNVANKLCSADKTKQPSELRILKETPSVSELIDTLQYWLHCTSVRTELFKDSKPLVDLMQTMIDSFDNDFPTILFRLMASNIIQLLQHIVTANSDHLTTELMEAACQVLMHNNVRRALDVSHNTAEENNSPTHSIYDSLITMPFLLSLACRTECYAKFGLLLSTMIEKQIISLNYTNNLFIGIFKHDWHPAQLNEISNMLKNVAQRTLSLTKTRSAYAGVGDAAEKENEGEDDDDDEKSNLFMDMLADLSRDVEFY</sequence>
<feature type="region of interest" description="Disordered" evidence="1">
    <location>
        <begin position="187"/>
        <end position="221"/>
    </location>
</feature>
<dbReference type="PANTHER" id="PTHR28678:SF1">
    <property type="entry name" value="CODANIN-1"/>
    <property type="match status" value="1"/>
</dbReference>
<protein>
    <recommendedName>
        <fullName evidence="2">Codanin-1 C-terminal domain-containing protein</fullName>
    </recommendedName>
</protein>
<name>A0A1I8Q040_STOCA</name>
<organism evidence="3 4">
    <name type="scientific">Stomoxys calcitrans</name>
    <name type="common">Stable fly</name>
    <name type="synonym">Conops calcitrans</name>
    <dbReference type="NCBI Taxonomy" id="35570"/>
    <lineage>
        <taxon>Eukaryota</taxon>
        <taxon>Metazoa</taxon>
        <taxon>Ecdysozoa</taxon>
        <taxon>Arthropoda</taxon>
        <taxon>Hexapoda</taxon>
        <taxon>Insecta</taxon>
        <taxon>Pterygota</taxon>
        <taxon>Neoptera</taxon>
        <taxon>Endopterygota</taxon>
        <taxon>Diptera</taxon>
        <taxon>Brachycera</taxon>
        <taxon>Muscomorpha</taxon>
        <taxon>Muscoidea</taxon>
        <taxon>Muscidae</taxon>
        <taxon>Stomoxys</taxon>
    </lineage>
</organism>
<proteinExistence type="predicted"/>
<feature type="region of interest" description="Disordered" evidence="1">
    <location>
        <begin position="105"/>
        <end position="174"/>
    </location>
</feature>
<dbReference type="VEuPathDB" id="VectorBase:SCAU012643"/>
<feature type="compositionally biased region" description="Acidic residues" evidence="1">
    <location>
        <begin position="1292"/>
        <end position="1301"/>
    </location>
</feature>